<evidence type="ECO:0000256" key="2">
    <source>
        <dbReference type="SAM" id="Phobius"/>
    </source>
</evidence>
<dbReference type="EMBL" id="JAINUG010000371">
    <property type="protein sequence ID" value="KAJ8373168.1"/>
    <property type="molecule type" value="Genomic_DNA"/>
</dbReference>
<comment type="caution">
    <text evidence="3">The sequence shown here is derived from an EMBL/GenBank/DDBJ whole genome shotgun (WGS) entry which is preliminary data.</text>
</comment>
<evidence type="ECO:0008006" key="5">
    <source>
        <dbReference type="Google" id="ProtNLM"/>
    </source>
</evidence>
<keyword evidence="2" id="KW-0812">Transmembrane</keyword>
<proteinExistence type="predicted"/>
<feature type="compositionally biased region" description="Basic and acidic residues" evidence="1">
    <location>
        <begin position="244"/>
        <end position="257"/>
    </location>
</feature>
<dbReference type="AlphaFoldDB" id="A0AAD7RAY8"/>
<dbReference type="Pfam" id="PF14800">
    <property type="entry name" value="DUF4481"/>
    <property type="match status" value="1"/>
</dbReference>
<keyword evidence="2" id="KW-1133">Transmembrane helix</keyword>
<sequence>MEGGANAEALPRPVRTQSDGSRVAQRTNGQCVLAVPSSSLLSPSFDLVLCRALLERDLFQIPVQDFEMPLQAALDSAPVRRYLFFSSAIFHFFMAPLVYVVVWCGVYSTLHMYIKLASFWVLCLSVSLVSIIVTSAIILILHHSNKQINVNVDVRLIQVNERLDRHNLLVGVADWVHQCTGTLQLFCVYWDLSHCQRSLTDILEGVSFARDEVQAKLQRNMSHLSLASEVPAPDSETGSATTSEEERPLLLESENRGRSAPSGQREETKLTKDYSLVPGRCLSAQATAHQLLLTYSATYVRLLVSERLPRASQRPLEAGGTHCSIAPLCLCQYVQRTALR</sequence>
<feature type="transmembrane region" description="Helical" evidence="2">
    <location>
        <begin position="119"/>
        <end position="141"/>
    </location>
</feature>
<keyword evidence="2" id="KW-0472">Membrane</keyword>
<evidence type="ECO:0000256" key="1">
    <source>
        <dbReference type="SAM" id="MobiDB-lite"/>
    </source>
</evidence>
<gene>
    <name evidence="3" type="ORF">AAFF_G00270740</name>
</gene>
<protein>
    <recommendedName>
        <fullName evidence="5">Transmembrane protein 268</fullName>
    </recommendedName>
</protein>
<feature type="transmembrane region" description="Helical" evidence="2">
    <location>
        <begin position="82"/>
        <end position="107"/>
    </location>
</feature>
<dbReference type="PANTHER" id="PTHR31193">
    <property type="entry name" value="TRANSMEMBRANE PROTEIN C9ORF91"/>
    <property type="match status" value="1"/>
</dbReference>
<evidence type="ECO:0000313" key="3">
    <source>
        <dbReference type="EMBL" id="KAJ8373168.1"/>
    </source>
</evidence>
<organism evidence="3 4">
    <name type="scientific">Aldrovandia affinis</name>
    <dbReference type="NCBI Taxonomy" id="143900"/>
    <lineage>
        <taxon>Eukaryota</taxon>
        <taxon>Metazoa</taxon>
        <taxon>Chordata</taxon>
        <taxon>Craniata</taxon>
        <taxon>Vertebrata</taxon>
        <taxon>Euteleostomi</taxon>
        <taxon>Actinopterygii</taxon>
        <taxon>Neopterygii</taxon>
        <taxon>Teleostei</taxon>
        <taxon>Notacanthiformes</taxon>
        <taxon>Halosauridae</taxon>
        <taxon>Aldrovandia</taxon>
    </lineage>
</organism>
<name>A0AAD7RAY8_9TELE</name>
<dbReference type="PANTHER" id="PTHR31193:SF1">
    <property type="entry name" value="TRANSMEMBRANE PROTEIN 268"/>
    <property type="match status" value="1"/>
</dbReference>
<accession>A0AAD7RAY8</accession>
<dbReference type="Proteomes" id="UP001221898">
    <property type="component" value="Unassembled WGS sequence"/>
</dbReference>
<feature type="region of interest" description="Disordered" evidence="1">
    <location>
        <begin position="226"/>
        <end position="270"/>
    </location>
</feature>
<keyword evidence="4" id="KW-1185">Reference proteome</keyword>
<feature type="region of interest" description="Disordered" evidence="1">
    <location>
        <begin position="1"/>
        <end position="23"/>
    </location>
</feature>
<reference evidence="3" key="1">
    <citation type="journal article" date="2023" name="Science">
        <title>Genome structures resolve the early diversification of teleost fishes.</title>
        <authorList>
            <person name="Parey E."/>
            <person name="Louis A."/>
            <person name="Montfort J."/>
            <person name="Bouchez O."/>
            <person name="Roques C."/>
            <person name="Iampietro C."/>
            <person name="Lluch J."/>
            <person name="Castinel A."/>
            <person name="Donnadieu C."/>
            <person name="Desvignes T."/>
            <person name="Floi Bucao C."/>
            <person name="Jouanno E."/>
            <person name="Wen M."/>
            <person name="Mejri S."/>
            <person name="Dirks R."/>
            <person name="Jansen H."/>
            <person name="Henkel C."/>
            <person name="Chen W.J."/>
            <person name="Zahm M."/>
            <person name="Cabau C."/>
            <person name="Klopp C."/>
            <person name="Thompson A.W."/>
            <person name="Robinson-Rechavi M."/>
            <person name="Braasch I."/>
            <person name="Lecointre G."/>
            <person name="Bobe J."/>
            <person name="Postlethwait J.H."/>
            <person name="Berthelot C."/>
            <person name="Roest Crollius H."/>
            <person name="Guiguen Y."/>
        </authorList>
    </citation>
    <scope>NUCLEOTIDE SEQUENCE</scope>
    <source>
        <strain evidence="3">NC1722</strain>
    </source>
</reference>
<dbReference type="InterPro" id="IPR028054">
    <property type="entry name" value="DUF4481"/>
</dbReference>
<evidence type="ECO:0000313" key="4">
    <source>
        <dbReference type="Proteomes" id="UP001221898"/>
    </source>
</evidence>